<evidence type="ECO:0000256" key="1">
    <source>
        <dbReference type="ARBA" id="ARBA00022723"/>
    </source>
</evidence>
<dbReference type="PRINTS" id="PR00450">
    <property type="entry name" value="RECOVERIN"/>
</dbReference>
<dbReference type="SUPFAM" id="SSF47473">
    <property type="entry name" value="EF-hand"/>
    <property type="match status" value="1"/>
</dbReference>
<dbReference type="OMA" id="MLKNSIH"/>
<dbReference type="InterPro" id="IPR018247">
    <property type="entry name" value="EF_Hand_1_Ca_BS"/>
</dbReference>
<protein>
    <submittedName>
        <fullName evidence="5">EF-hand calcium-binding domain-containing protein 1</fullName>
    </submittedName>
</protein>
<reference evidence="5 6" key="1">
    <citation type="journal article" date="2016" name="Genome Biol. Evol.">
        <title>Gene Family Evolution Reflects Adaptation to Soil Environmental Stressors in the Genome of the Collembolan Orchesella cincta.</title>
        <authorList>
            <person name="Faddeeva-Vakhrusheva A."/>
            <person name="Derks M.F."/>
            <person name="Anvar S.Y."/>
            <person name="Agamennone V."/>
            <person name="Suring W."/>
            <person name="Smit S."/>
            <person name="van Straalen N.M."/>
            <person name="Roelofs D."/>
        </authorList>
    </citation>
    <scope>NUCLEOTIDE SEQUENCE [LARGE SCALE GENOMIC DNA]</scope>
    <source>
        <tissue evidence="5">Mixed pool</tissue>
    </source>
</reference>
<dbReference type="STRING" id="48709.A0A1D2MHF6"/>
<dbReference type="AlphaFoldDB" id="A0A1D2MHF6"/>
<dbReference type="Pfam" id="PF13499">
    <property type="entry name" value="EF-hand_7"/>
    <property type="match status" value="1"/>
</dbReference>
<gene>
    <name evidence="5" type="ORF">Ocin01_14419</name>
</gene>
<keyword evidence="3" id="KW-0106">Calcium</keyword>
<dbReference type="OrthoDB" id="191686at2759"/>
<evidence type="ECO:0000313" key="6">
    <source>
        <dbReference type="Proteomes" id="UP000094527"/>
    </source>
</evidence>
<proteinExistence type="predicted"/>
<dbReference type="EMBL" id="LJIJ01001282">
    <property type="protein sequence ID" value="ODM92264.1"/>
    <property type="molecule type" value="Genomic_DNA"/>
</dbReference>
<evidence type="ECO:0000259" key="4">
    <source>
        <dbReference type="PROSITE" id="PS50222"/>
    </source>
</evidence>
<keyword evidence="1" id="KW-0479">Metal-binding</keyword>
<dbReference type="InterPro" id="IPR028846">
    <property type="entry name" value="Recoverin"/>
</dbReference>
<dbReference type="PANTHER" id="PTHR23055">
    <property type="entry name" value="CALCIUM BINDING PROTEINS"/>
    <property type="match status" value="1"/>
</dbReference>
<dbReference type="InterPro" id="IPR011992">
    <property type="entry name" value="EF-hand-dom_pair"/>
</dbReference>
<keyword evidence="6" id="KW-1185">Reference proteome</keyword>
<keyword evidence="2" id="KW-0677">Repeat</keyword>
<dbReference type="SMART" id="SM00054">
    <property type="entry name" value="EFh"/>
    <property type="match status" value="2"/>
</dbReference>
<accession>A0A1D2MHF6</accession>
<dbReference type="PANTHER" id="PTHR23055:SF60">
    <property type="entry name" value="CALAXIN"/>
    <property type="match status" value="1"/>
</dbReference>
<dbReference type="Proteomes" id="UP000094527">
    <property type="component" value="Unassembled WGS sequence"/>
</dbReference>
<evidence type="ECO:0000313" key="5">
    <source>
        <dbReference type="EMBL" id="ODM92264.1"/>
    </source>
</evidence>
<sequence>MKGGSGLAKQHKIHAAAEQLVKQTHFNLDECKNLLLFHENMLEIGKLDRLRFREVLHITFNITDDIMLDLVFHAFDRDSDGYVDAKEWVHGLSVMLRGDIQQLIDFVYFVYDMNGDRSLAREELSHCLKGCLYVGYGVDHDEVDECERDIIEITMRKLDVDKDGQITEQDFQNACYMDPLLLQACGTCLPKDQAAAGFLALVTEKYRNFTQCYHRHWVKSDGQKAKEKQSPLLQYA</sequence>
<name>A0A1D2MHF6_ORCCI</name>
<feature type="domain" description="EF-hand" evidence="4">
    <location>
        <begin position="146"/>
        <end position="181"/>
    </location>
</feature>
<feature type="domain" description="EF-hand" evidence="4">
    <location>
        <begin position="63"/>
        <end position="98"/>
    </location>
</feature>
<evidence type="ECO:0000256" key="3">
    <source>
        <dbReference type="ARBA" id="ARBA00022837"/>
    </source>
</evidence>
<comment type="caution">
    <text evidence="5">The sequence shown here is derived from an EMBL/GenBank/DDBJ whole genome shotgun (WGS) entry which is preliminary data.</text>
</comment>
<dbReference type="PROSITE" id="PS50222">
    <property type="entry name" value="EF_HAND_2"/>
    <property type="match status" value="2"/>
</dbReference>
<dbReference type="InterPro" id="IPR002048">
    <property type="entry name" value="EF_hand_dom"/>
</dbReference>
<dbReference type="Pfam" id="PF13202">
    <property type="entry name" value="EF-hand_5"/>
    <property type="match status" value="1"/>
</dbReference>
<organism evidence="5 6">
    <name type="scientific">Orchesella cincta</name>
    <name type="common">Springtail</name>
    <name type="synonym">Podura cincta</name>
    <dbReference type="NCBI Taxonomy" id="48709"/>
    <lineage>
        <taxon>Eukaryota</taxon>
        <taxon>Metazoa</taxon>
        <taxon>Ecdysozoa</taxon>
        <taxon>Arthropoda</taxon>
        <taxon>Hexapoda</taxon>
        <taxon>Collembola</taxon>
        <taxon>Entomobryomorpha</taxon>
        <taxon>Entomobryoidea</taxon>
        <taxon>Orchesellidae</taxon>
        <taxon>Orchesellinae</taxon>
        <taxon>Orchesella</taxon>
    </lineage>
</organism>
<dbReference type="PROSITE" id="PS00018">
    <property type="entry name" value="EF_HAND_1"/>
    <property type="match status" value="3"/>
</dbReference>
<dbReference type="GO" id="GO:0005509">
    <property type="term" value="F:calcium ion binding"/>
    <property type="evidence" value="ECO:0007669"/>
    <property type="project" value="InterPro"/>
</dbReference>
<evidence type="ECO:0000256" key="2">
    <source>
        <dbReference type="ARBA" id="ARBA00022737"/>
    </source>
</evidence>
<dbReference type="Gene3D" id="1.10.238.10">
    <property type="entry name" value="EF-hand"/>
    <property type="match status" value="1"/>
</dbReference>